<dbReference type="AlphaFoldDB" id="A0A4Y3ZXQ1"/>
<sequence>MNVRYRIELSQVERGELKALLTGGKHAARKLKRAQILLAAGAGDEEIARSVGVGGSTVYRTKRRFVEGNLERALCEELRPGAERKLTGKEEALLVATACAAPPRGRTRWTLDLLAGALIKLTEHKSLSRETVRRGLAENDLKPWRNARRRSG</sequence>
<name>A0A4Y3ZXQ1_BRAEL</name>
<dbReference type="EMBL" id="JAFICZ010000001">
    <property type="protein sequence ID" value="MBP1290276.1"/>
    <property type="molecule type" value="Genomic_DNA"/>
</dbReference>
<reference evidence="1" key="1">
    <citation type="submission" date="2021-02" db="EMBL/GenBank/DDBJ databases">
        <title>Genomic Encyclopedia of Type Strains, Phase IV (KMG-V): Genome sequencing to study the core and pangenomes of soil and plant-associated prokaryotes.</title>
        <authorList>
            <person name="Whitman W."/>
        </authorList>
    </citation>
    <scope>NUCLEOTIDE SEQUENCE</scope>
    <source>
        <strain evidence="1">USDA 406</strain>
    </source>
</reference>
<accession>A0A4Y3ZXQ1</accession>
<dbReference type="Gene3D" id="1.10.10.60">
    <property type="entry name" value="Homeodomain-like"/>
    <property type="match status" value="1"/>
</dbReference>
<dbReference type="InterPro" id="IPR009057">
    <property type="entry name" value="Homeodomain-like_sf"/>
</dbReference>
<proteinExistence type="predicted"/>
<evidence type="ECO:0000313" key="1">
    <source>
        <dbReference type="EMBL" id="MBP1290276.1"/>
    </source>
</evidence>
<comment type="caution">
    <text evidence="1">The sequence shown here is derived from an EMBL/GenBank/DDBJ whole genome shotgun (WGS) entry which is preliminary data.</text>
</comment>
<dbReference type="SUPFAM" id="SSF46689">
    <property type="entry name" value="Homeodomain-like"/>
    <property type="match status" value="1"/>
</dbReference>
<gene>
    <name evidence="1" type="ORF">JOH49_000029</name>
</gene>
<dbReference type="Proteomes" id="UP000673383">
    <property type="component" value="Unassembled WGS sequence"/>
</dbReference>
<evidence type="ECO:0000313" key="2">
    <source>
        <dbReference type="Proteomes" id="UP000673383"/>
    </source>
</evidence>
<protein>
    <submittedName>
        <fullName evidence="1">Transposase</fullName>
    </submittedName>
</protein>
<dbReference type="Pfam" id="PF13565">
    <property type="entry name" value="HTH_32"/>
    <property type="match status" value="1"/>
</dbReference>
<organism evidence="1 2">
    <name type="scientific">Bradyrhizobium elkanii</name>
    <dbReference type="NCBI Taxonomy" id="29448"/>
    <lineage>
        <taxon>Bacteria</taxon>
        <taxon>Pseudomonadati</taxon>
        <taxon>Pseudomonadota</taxon>
        <taxon>Alphaproteobacteria</taxon>
        <taxon>Hyphomicrobiales</taxon>
        <taxon>Nitrobacteraceae</taxon>
        <taxon>Bradyrhizobium</taxon>
    </lineage>
</organism>